<dbReference type="SUPFAM" id="SSF53335">
    <property type="entry name" value="S-adenosyl-L-methionine-dependent methyltransferases"/>
    <property type="match status" value="1"/>
</dbReference>
<keyword evidence="3" id="KW-0949">S-adenosyl-L-methionine</keyword>
<dbReference type="REBASE" id="28405">
    <property type="entry name" value="M.PpoSC2ORF3483P"/>
</dbReference>
<gene>
    <name evidence="6" type="ORF">PPSC2_16305</name>
</gene>
<dbReference type="RefSeq" id="WP_013372025.1">
    <property type="nucleotide sequence ID" value="NC_014622.2"/>
</dbReference>
<organism evidence="6 7">
    <name type="scientific">Paenibacillus polymyxa (strain SC2)</name>
    <name type="common">Bacillus polymyxa</name>
    <dbReference type="NCBI Taxonomy" id="886882"/>
    <lineage>
        <taxon>Bacteria</taxon>
        <taxon>Bacillati</taxon>
        <taxon>Bacillota</taxon>
        <taxon>Bacilli</taxon>
        <taxon>Bacillales</taxon>
        <taxon>Paenibacillaceae</taxon>
        <taxon>Paenibacillus</taxon>
    </lineage>
</organism>
<dbReference type="PIRSF" id="PIRSF036758">
    <property type="entry name" value="Aden_M_ParB"/>
    <property type="match status" value="1"/>
</dbReference>
<dbReference type="Gene3D" id="3.90.1530.10">
    <property type="entry name" value="Conserved hypothetical protein from pyrococcus furiosus pfu- 392566-001, ParB domain"/>
    <property type="match status" value="1"/>
</dbReference>
<evidence type="ECO:0000313" key="6">
    <source>
        <dbReference type="EMBL" id="ADO57439.1"/>
    </source>
</evidence>
<dbReference type="Pfam" id="PF01555">
    <property type="entry name" value="N6_N4_Mtase"/>
    <property type="match status" value="1"/>
</dbReference>
<dbReference type="eggNOG" id="COG0863">
    <property type="taxonomic scope" value="Bacteria"/>
</dbReference>
<protein>
    <submittedName>
        <fullName evidence="6">Adenine methyltransferase</fullName>
    </submittedName>
</protein>
<dbReference type="OrthoDB" id="9800801at2"/>
<dbReference type="PRINTS" id="PR00506">
    <property type="entry name" value="D21N6MTFRASE"/>
</dbReference>
<dbReference type="GO" id="GO:0003677">
    <property type="term" value="F:DNA binding"/>
    <property type="evidence" value="ECO:0007669"/>
    <property type="project" value="InterPro"/>
</dbReference>
<dbReference type="HOGENOM" id="CLU_024927_0_0_9"/>
<dbReference type="InterPro" id="IPR015840">
    <property type="entry name" value="DNA_MeTrfase_ParB"/>
</dbReference>
<evidence type="ECO:0000256" key="1">
    <source>
        <dbReference type="ARBA" id="ARBA00022603"/>
    </source>
</evidence>
<dbReference type="InterPro" id="IPR036086">
    <property type="entry name" value="ParB/Sulfiredoxin_sf"/>
</dbReference>
<dbReference type="Proteomes" id="UP000006868">
    <property type="component" value="Chromosome"/>
</dbReference>
<reference evidence="6 7" key="1">
    <citation type="journal article" date="2011" name="J. Bacteriol.">
        <title>Complete genome sequence of Paenibacillus polymyxa SC2, a strain of plant growth-promoting Rhizobacterium with broad-spectrum antimicrobial activity.</title>
        <authorList>
            <person name="Ma M."/>
            <person name="Wang C."/>
            <person name="Ding Y."/>
            <person name="Li L."/>
            <person name="Shen D."/>
            <person name="Jiang X."/>
            <person name="Guan D."/>
            <person name="Cao F."/>
            <person name="Chen H."/>
            <person name="Feng R."/>
            <person name="Wang X."/>
            <person name="Ge Y."/>
            <person name="Yao L."/>
            <person name="Bing X."/>
            <person name="Yang X."/>
            <person name="Li J."/>
            <person name="Du B."/>
        </authorList>
    </citation>
    <scope>NUCLEOTIDE SEQUENCE [LARGE SCALE GENOMIC DNA]</scope>
    <source>
        <strain evidence="6 7">SC2</strain>
    </source>
</reference>
<dbReference type="GO" id="GO:0008170">
    <property type="term" value="F:N-methyltransferase activity"/>
    <property type="evidence" value="ECO:0007669"/>
    <property type="project" value="InterPro"/>
</dbReference>
<sequence>MEFRVLPIEQINAAAYNPRADLQRGDPEYEKLKASIESFGYVEPIVWNERTGNMVGGHQRYKIMVNELGHTELTVSVVDLDDQQEKLLNLALNKVSGLWDDQALYRLLDDLQMSGADLVLSGFDLEEFEDLAAEFTVPQDEALDLPVTDDDFDVQRALDEIKEPETRHGDVWQLGRHRLVCGDATNPDDVTLLMDGANAALVVTDPPYNVAVESVSERLAADGRSSIMNDNMPAEDFAGFLYAVFSNYAVVMQPTAAIYVFHPSSYHREFEDAMNAASIVVRTQCVWVKNAATFGWAQYRYKHEPVFYAHLKGKAPAWYGDRTQTTVWKAGLPVEDPLPETVWEVSRGDVNKYVHPTQKPLDLLAIPIRNSSQRGDEVVDFFGGSGSTLMTCEQMDRTCRTWNWTRFSAM</sequence>
<dbReference type="InterPro" id="IPR002295">
    <property type="entry name" value="N4/N6-MTase_EcoPI_Mod-like"/>
</dbReference>
<dbReference type="CDD" id="cd16401">
    <property type="entry name" value="ParB_N_like_MT"/>
    <property type="match status" value="1"/>
</dbReference>
<proteinExistence type="predicted"/>
<accession>E3E579</accession>
<dbReference type="PATRIC" id="fig|886882.15.peg.3481"/>
<dbReference type="Pfam" id="PF02195">
    <property type="entry name" value="ParB_N"/>
    <property type="match status" value="1"/>
</dbReference>
<dbReference type="InterPro" id="IPR029063">
    <property type="entry name" value="SAM-dependent_MTases_sf"/>
</dbReference>
<feature type="domain" description="ParB-like N-terminal" evidence="5">
    <location>
        <begin position="4"/>
        <end position="94"/>
    </location>
</feature>
<dbReference type="SMART" id="SM00470">
    <property type="entry name" value="ParB"/>
    <property type="match status" value="1"/>
</dbReference>
<dbReference type="Gene3D" id="3.40.50.150">
    <property type="entry name" value="Vaccinia Virus protein VP39"/>
    <property type="match status" value="1"/>
</dbReference>
<dbReference type="eggNOG" id="COG1475">
    <property type="taxonomic scope" value="Bacteria"/>
</dbReference>
<keyword evidence="2" id="KW-0808">Transferase</keyword>
<dbReference type="KEGG" id="ppm:PPSC2_16305"/>
<dbReference type="EMBL" id="CP002213">
    <property type="protein sequence ID" value="ADO57439.1"/>
    <property type="molecule type" value="Genomic_DNA"/>
</dbReference>
<evidence type="ECO:0000256" key="3">
    <source>
        <dbReference type="ARBA" id="ARBA00022691"/>
    </source>
</evidence>
<dbReference type="GO" id="GO:0032259">
    <property type="term" value="P:methylation"/>
    <property type="evidence" value="ECO:0007669"/>
    <property type="project" value="UniProtKB-KW"/>
</dbReference>
<dbReference type="InterPro" id="IPR003115">
    <property type="entry name" value="ParB_N"/>
</dbReference>
<evidence type="ECO:0000313" key="7">
    <source>
        <dbReference type="Proteomes" id="UP000006868"/>
    </source>
</evidence>
<dbReference type="InterPro" id="IPR002941">
    <property type="entry name" value="DNA_methylase_N4/N6"/>
</dbReference>
<dbReference type="GO" id="GO:0009307">
    <property type="term" value="P:DNA restriction-modification system"/>
    <property type="evidence" value="ECO:0007669"/>
    <property type="project" value="UniProtKB-KW"/>
</dbReference>
<dbReference type="SUPFAM" id="SSF110849">
    <property type="entry name" value="ParB/Sulfiredoxin"/>
    <property type="match status" value="1"/>
</dbReference>
<name>E3E579_PAEPS</name>
<evidence type="ECO:0000256" key="4">
    <source>
        <dbReference type="ARBA" id="ARBA00022747"/>
    </source>
</evidence>
<dbReference type="AlphaFoldDB" id="E3E579"/>
<keyword evidence="1 6" id="KW-0489">Methyltransferase</keyword>
<evidence type="ECO:0000259" key="5">
    <source>
        <dbReference type="SMART" id="SM00470"/>
    </source>
</evidence>
<keyword evidence="4" id="KW-0680">Restriction system</keyword>
<evidence type="ECO:0000256" key="2">
    <source>
        <dbReference type="ARBA" id="ARBA00022679"/>
    </source>
</evidence>